<evidence type="ECO:0000256" key="2">
    <source>
        <dbReference type="SAM" id="Phobius"/>
    </source>
</evidence>
<evidence type="ECO:0000313" key="5">
    <source>
        <dbReference type="Proteomes" id="UP000317648"/>
    </source>
</evidence>
<evidence type="ECO:0000313" key="4">
    <source>
        <dbReference type="EMBL" id="QDU98264.1"/>
    </source>
</evidence>
<keyword evidence="4" id="KW-0378">Hydrolase</keyword>
<dbReference type="GO" id="GO:0004175">
    <property type="term" value="F:endopeptidase activity"/>
    <property type="evidence" value="ECO:0007669"/>
    <property type="project" value="UniProtKB-ARBA"/>
</dbReference>
<feature type="transmembrane region" description="Helical" evidence="2">
    <location>
        <begin position="90"/>
        <end position="112"/>
    </location>
</feature>
<gene>
    <name evidence="4" type="ORF">Pla8534_61250</name>
</gene>
<dbReference type="PANTHER" id="PTHR36435">
    <property type="entry name" value="SLR1288 PROTEIN"/>
    <property type="match status" value="1"/>
</dbReference>
<feature type="domain" description="CAAX prenyl protease 2/Lysostaphin resistance protein A-like" evidence="3">
    <location>
        <begin position="290"/>
        <end position="346"/>
    </location>
</feature>
<dbReference type="EMBL" id="CP036433">
    <property type="protein sequence ID" value="QDU98264.1"/>
    <property type="molecule type" value="Genomic_DNA"/>
</dbReference>
<dbReference type="PANTHER" id="PTHR36435:SF1">
    <property type="entry name" value="CAAX AMINO TERMINAL PROTEASE FAMILY PROTEIN"/>
    <property type="match status" value="1"/>
</dbReference>
<feature type="domain" description="CAAX prenyl protease 2/Lysostaphin resistance protein A-like" evidence="3">
    <location>
        <begin position="176"/>
        <end position="218"/>
    </location>
</feature>
<reference evidence="4 5" key="1">
    <citation type="submission" date="2019-02" db="EMBL/GenBank/DDBJ databases">
        <title>Deep-cultivation of Planctomycetes and their phenomic and genomic characterization uncovers novel biology.</title>
        <authorList>
            <person name="Wiegand S."/>
            <person name="Jogler M."/>
            <person name="Boedeker C."/>
            <person name="Pinto D."/>
            <person name="Vollmers J."/>
            <person name="Rivas-Marin E."/>
            <person name="Kohn T."/>
            <person name="Peeters S.H."/>
            <person name="Heuer A."/>
            <person name="Rast P."/>
            <person name="Oberbeckmann S."/>
            <person name="Bunk B."/>
            <person name="Jeske O."/>
            <person name="Meyerdierks A."/>
            <person name="Storesund J.E."/>
            <person name="Kallscheuer N."/>
            <person name="Luecker S."/>
            <person name="Lage O.M."/>
            <person name="Pohl T."/>
            <person name="Merkel B.J."/>
            <person name="Hornburger P."/>
            <person name="Mueller R.-W."/>
            <person name="Bruemmer F."/>
            <person name="Labrenz M."/>
            <person name="Spormann A.M."/>
            <person name="Op den Camp H."/>
            <person name="Overmann J."/>
            <person name="Amann R."/>
            <person name="Jetten M.S.M."/>
            <person name="Mascher T."/>
            <person name="Medema M.H."/>
            <person name="Devos D.P."/>
            <person name="Kaster A.-K."/>
            <person name="Ovreas L."/>
            <person name="Rohde M."/>
            <person name="Galperin M.Y."/>
            <person name="Jogler C."/>
        </authorList>
    </citation>
    <scope>NUCLEOTIDE SEQUENCE [LARGE SCALE GENOMIC DNA]</scope>
    <source>
        <strain evidence="4 5">Pla85_3_4</strain>
    </source>
</reference>
<feature type="transmembrane region" description="Helical" evidence="2">
    <location>
        <begin position="50"/>
        <end position="70"/>
    </location>
</feature>
<keyword evidence="2" id="KW-1133">Transmembrane helix</keyword>
<feature type="transmembrane region" description="Helical" evidence="2">
    <location>
        <begin position="176"/>
        <end position="195"/>
    </location>
</feature>
<sequence>MQTDLVTIGAACLVTLSLLYWGRGASRLMRGQPLLPFEPSAAAPWGLMDLLFAMLAMLILQSLAQAGVLWSLGIPLETKPSNYTTQTLTWMIGAGGIANLAAVGLAACWMWLRSGARLYEFGLSSKKLSYDLAIGAAGFAMLAVPVYGMQAILSQWFTPHHPLIDRLEANPTAELFWASGLAAVIAAPIAEEFFFRLILQGWLERAATGVSIQELIFGGRVADVTSPGKVAPSNAEDTLQQPAEKTLIPQEENPYASPQPAEDGASNQDEDQLGVLRPMSAEEAAAWRPRGAYWPILTSAFLFAGMHWGHGPAPIPLFFLAIGLGYLYQQTHRIVPCILVHFLLNATTFCVLLSQTQ</sequence>
<keyword evidence="2" id="KW-0472">Membrane</keyword>
<dbReference type="InterPro" id="IPR003675">
    <property type="entry name" value="Rce1/LyrA-like_dom"/>
</dbReference>
<dbReference type="RefSeq" id="WP_145057383.1">
    <property type="nucleotide sequence ID" value="NZ_CP036433.1"/>
</dbReference>
<dbReference type="GO" id="GO:0006508">
    <property type="term" value="P:proteolysis"/>
    <property type="evidence" value="ECO:0007669"/>
    <property type="project" value="UniProtKB-KW"/>
</dbReference>
<feature type="transmembrane region" description="Helical" evidence="2">
    <location>
        <begin position="6"/>
        <end position="22"/>
    </location>
</feature>
<feature type="transmembrane region" description="Helical" evidence="2">
    <location>
        <begin position="132"/>
        <end position="156"/>
    </location>
</feature>
<feature type="transmembrane region" description="Helical" evidence="2">
    <location>
        <begin position="333"/>
        <end position="353"/>
    </location>
</feature>
<dbReference type="InterPro" id="IPR052710">
    <property type="entry name" value="CAAX_protease"/>
</dbReference>
<evidence type="ECO:0000256" key="1">
    <source>
        <dbReference type="SAM" id="MobiDB-lite"/>
    </source>
</evidence>
<dbReference type="OrthoDB" id="258511at2"/>
<accession>A0A518E2G9</accession>
<evidence type="ECO:0000259" key="3">
    <source>
        <dbReference type="Pfam" id="PF02517"/>
    </source>
</evidence>
<keyword evidence="5" id="KW-1185">Reference proteome</keyword>
<dbReference type="AlphaFoldDB" id="A0A518E2G9"/>
<name>A0A518E2G9_9BACT</name>
<dbReference type="Pfam" id="PF02517">
    <property type="entry name" value="Rce1-like"/>
    <property type="match status" value="2"/>
</dbReference>
<feature type="region of interest" description="Disordered" evidence="1">
    <location>
        <begin position="249"/>
        <end position="269"/>
    </location>
</feature>
<dbReference type="GO" id="GO:0080120">
    <property type="term" value="P:CAAX-box protein maturation"/>
    <property type="evidence" value="ECO:0007669"/>
    <property type="project" value="UniProtKB-ARBA"/>
</dbReference>
<protein>
    <submittedName>
        <fullName evidence="4">CAAX amino terminal protease self-immunity</fullName>
    </submittedName>
</protein>
<proteinExistence type="predicted"/>
<keyword evidence="4" id="KW-0645">Protease</keyword>
<organism evidence="4 5">
    <name type="scientific">Lignipirellula cremea</name>
    <dbReference type="NCBI Taxonomy" id="2528010"/>
    <lineage>
        <taxon>Bacteria</taxon>
        <taxon>Pseudomonadati</taxon>
        <taxon>Planctomycetota</taxon>
        <taxon>Planctomycetia</taxon>
        <taxon>Pirellulales</taxon>
        <taxon>Pirellulaceae</taxon>
        <taxon>Lignipirellula</taxon>
    </lineage>
</organism>
<dbReference type="Proteomes" id="UP000317648">
    <property type="component" value="Chromosome"/>
</dbReference>
<dbReference type="KEGG" id="lcre:Pla8534_61250"/>
<feature type="transmembrane region" description="Helical" evidence="2">
    <location>
        <begin position="300"/>
        <end position="327"/>
    </location>
</feature>
<keyword evidence="2" id="KW-0812">Transmembrane</keyword>